<dbReference type="GO" id="GO:0005524">
    <property type="term" value="F:ATP binding"/>
    <property type="evidence" value="ECO:0007669"/>
    <property type="project" value="InterPro"/>
</dbReference>
<feature type="domain" description="Phosphoribulokinase/uridine kinase" evidence="1">
    <location>
        <begin position="23"/>
        <end position="202"/>
    </location>
</feature>
<dbReference type="PANTHER" id="PTHR10285">
    <property type="entry name" value="URIDINE KINASE"/>
    <property type="match status" value="1"/>
</dbReference>
<evidence type="ECO:0000313" key="2">
    <source>
        <dbReference type="EMBL" id="MBB3173585.1"/>
    </source>
</evidence>
<dbReference type="InterPro" id="IPR006083">
    <property type="entry name" value="PRK/URK"/>
</dbReference>
<evidence type="ECO:0000313" key="3">
    <source>
        <dbReference type="EMBL" id="NVN29004.1"/>
    </source>
</evidence>
<accession>A0A839UY86</accession>
<dbReference type="SUPFAM" id="SSF52540">
    <property type="entry name" value="P-loop containing nucleoside triphosphate hydrolases"/>
    <property type="match status" value="1"/>
</dbReference>
<dbReference type="AlphaFoldDB" id="A0A839UY86"/>
<dbReference type="InterPro" id="IPR027417">
    <property type="entry name" value="P-loop_NTPase"/>
</dbReference>
<evidence type="ECO:0000313" key="5">
    <source>
        <dbReference type="Proteomes" id="UP000565205"/>
    </source>
</evidence>
<gene>
    <name evidence="2" type="ORF">FHR90_001408</name>
    <name evidence="3" type="ORF">HUK83_01395</name>
</gene>
<sequence>MALPTLVCERLEVLRTKGGRCLLGLCGAPGGGKSTLAAAIVAEAGPSARLVPMDGFHLAQAELDRLGRAARKGAPDTFDVWGYVALLRRLREPVPGETVYAPAFHREIEQPVAGEIAVPAEASLIVTEGNYLLLDGDWGQVRALLDEIWFIDTDPALRNAWLLARHMRFGRTRAEAEAWIAQTDEPNARRINDTRQRADRIIGWPIRETPTR</sequence>
<reference evidence="2 4" key="2">
    <citation type="submission" date="2020-08" db="EMBL/GenBank/DDBJ databases">
        <title>Genomic Encyclopedia of Type Strains, Phase III (KMG-III): the genomes of soil and plant-associated and newly described type strains.</title>
        <authorList>
            <person name="Whitman W."/>
        </authorList>
    </citation>
    <scope>NUCLEOTIDE SEQUENCE [LARGE SCALE GENOMIC DNA]</scope>
    <source>
        <strain evidence="2 4">CECT 8088</strain>
    </source>
</reference>
<name>A0A839UY86_9PROT</name>
<dbReference type="GO" id="GO:0016301">
    <property type="term" value="F:kinase activity"/>
    <property type="evidence" value="ECO:0007669"/>
    <property type="project" value="UniProtKB-KW"/>
</dbReference>
<reference evidence="3 5" key="1">
    <citation type="submission" date="2020-06" db="EMBL/GenBank/DDBJ databases">
        <title>Description of novel acetic acid bacteria.</title>
        <authorList>
            <person name="Sombolestani A."/>
        </authorList>
    </citation>
    <scope>NUCLEOTIDE SEQUENCE [LARGE SCALE GENOMIC DNA]</scope>
    <source>
        <strain evidence="3 5">LMG 26838</strain>
    </source>
</reference>
<evidence type="ECO:0000313" key="4">
    <source>
        <dbReference type="Proteomes" id="UP000557688"/>
    </source>
</evidence>
<organism evidence="2 4">
    <name type="scientific">Endobacter medicaginis</name>
    <dbReference type="NCBI Taxonomy" id="1181271"/>
    <lineage>
        <taxon>Bacteria</taxon>
        <taxon>Pseudomonadati</taxon>
        <taxon>Pseudomonadota</taxon>
        <taxon>Alphaproteobacteria</taxon>
        <taxon>Acetobacterales</taxon>
        <taxon>Acetobacteraceae</taxon>
        <taxon>Endobacter</taxon>
    </lineage>
</organism>
<dbReference type="EMBL" id="JABXXQ010000008">
    <property type="protein sequence ID" value="NVN29004.1"/>
    <property type="molecule type" value="Genomic_DNA"/>
</dbReference>
<dbReference type="Proteomes" id="UP000557688">
    <property type="component" value="Unassembled WGS sequence"/>
</dbReference>
<keyword evidence="4" id="KW-1185">Reference proteome</keyword>
<keyword evidence="2" id="KW-0418">Kinase</keyword>
<dbReference type="Gene3D" id="3.40.50.300">
    <property type="entry name" value="P-loop containing nucleotide triphosphate hydrolases"/>
    <property type="match status" value="1"/>
</dbReference>
<keyword evidence="2" id="KW-0808">Transferase</keyword>
<evidence type="ECO:0000259" key="1">
    <source>
        <dbReference type="Pfam" id="PF00485"/>
    </source>
</evidence>
<proteinExistence type="predicted"/>
<protein>
    <submittedName>
        <fullName evidence="3">Nucleoside/nucleotide kinase family protein</fullName>
    </submittedName>
    <submittedName>
        <fullName evidence="2">Pantothenate kinase</fullName>
    </submittedName>
</protein>
<dbReference type="Proteomes" id="UP000565205">
    <property type="component" value="Unassembled WGS sequence"/>
</dbReference>
<dbReference type="Pfam" id="PF00485">
    <property type="entry name" value="PRK"/>
    <property type="match status" value="1"/>
</dbReference>
<dbReference type="EMBL" id="JACHXV010000004">
    <property type="protein sequence ID" value="MBB3173585.1"/>
    <property type="molecule type" value="Genomic_DNA"/>
</dbReference>
<dbReference type="NCBIfam" id="NF006743">
    <property type="entry name" value="PRK09270.1-2"/>
    <property type="match status" value="1"/>
</dbReference>
<dbReference type="RefSeq" id="WP_176621738.1">
    <property type="nucleotide sequence ID" value="NZ_JABXXQ010000008.1"/>
</dbReference>
<comment type="caution">
    <text evidence="2">The sequence shown here is derived from an EMBL/GenBank/DDBJ whole genome shotgun (WGS) entry which is preliminary data.</text>
</comment>